<sequence>NPDNGSGIPGTGTNSTGNNGQANNGQANNSGDNNTTTGVDRGKVPSAKGSSNNSQIGTTHNIAKGTQSTGDDVVKNQVHGEHPQATVHSVQNSITNTKKNGTQHQLPQTSESTNELGTMGALLLGLSSLLGLLGIGKRRKHEDK</sequence>
<evidence type="ECO:0000256" key="6">
    <source>
        <dbReference type="SAM" id="Phobius"/>
    </source>
</evidence>
<dbReference type="PROSITE" id="PS50847">
    <property type="entry name" value="GRAM_POS_ANCHORING"/>
    <property type="match status" value="1"/>
</dbReference>
<keyword evidence="9" id="KW-1185">Reference proteome</keyword>
<keyword evidence="2" id="KW-0964">Secreted</keyword>
<feature type="region of interest" description="Disordered" evidence="5">
    <location>
        <begin position="1"/>
        <end position="112"/>
    </location>
</feature>
<evidence type="ECO:0000256" key="2">
    <source>
        <dbReference type="ARBA" id="ARBA00022525"/>
    </source>
</evidence>
<gene>
    <name evidence="8" type="ORF">GM612_06740</name>
</gene>
<keyword evidence="6" id="KW-0812">Transmembrane</keyword>
<accession>A0A7X3C3J0</accession>
<dbReference type="EMBL" id="WNJO01000007">
    <property type="protein sequence ID" value="MTV82349.1"/>
    <property type="molecule type" value="Genomic_DNA"/>
</dbReference>
<evidence type="ECO:0000256" key="5">
    <source>
        <dbReference type="SAM" id="MobiDB-lite"/>
    </source>
</evidence>
<keyword evidence="3" id="KW-0732">Signal</keyword>
<evidence type="ECO:0000259" key="7">
    <source>
        <dbReference type="PROSITE" id="PS50847"/>
    </source>
</evidence>
<evidence type="ECO:0000313" key="9">
    <source>
        <dbReference type="Proteomes" id="UP000466388"/>
    </source>
</evidence>
<dbReference type="InterPro" id="IPR019931">
    <property type="entry name" value="LPXTG_anchor"/>
</dbReference>
<dbReference type="Pfam" id="PF00746">
    <property type="entry name" value="Gram_pos_anchor"/>
    <property type="match status" value="1"/>
</dbReference>
<keyword evidence="4" id="KW-0572">Peptidoglycan-anchor</keyword>
<feature type="transmembrane region" description="Helical" evidence="6">
    <location>
        <begin position="116"/>
        <end position="135"/>
    </location>
</feature>
<evidence type="ECO:0000256" key="1">
    <source>
        <dbReference type="ARBA" id="ARBA00022512"/>
    </source>
</evidence>
<keyword evidence="1" id="KW-0134">Cell wall</keyword>
<name>A0A7X3C3J0_9LACO</name>
<feature type="compositionally biased region" description="Basic and acidic residues" evidence="5">
    <location>
        <begin position="72"/>
        <end position="82"/>
    </location>
</feature>
<feature type="domain" description="Gram-positive cocci surface proteins LPxTG" evidence="7">
    <location>
        <begin position="106"/>
        <end position="144"/>
    </location>
</feature>
<dbReference type="Proteomes" id="UP000466388">
    <property type="component" value="Unassembled WGS sequence"/>
</dbReference>
<feature type="compositionally biased region" description="Polar residues" evidence="5">
    <location>
        <begin position="86"/>
        <end position="112"/>
    </location>
</feature>
<evidence type="ECO:0000313" key="8">
    <source>
        <dbReference type="EMBL" id="MTV82349.1"/>
    </source>
</evidence>
<feature type="compositionally biased region" description="Low complexity" evidence="5">
    <location>
        <begin position="1"/>
        <end position="35"/>
    </location>
</feature>
<keyword evidence="6" id="KW-1133">Transmembrane helix</keyword>
<dbReference type="RefSeq" id="WP_155431628.1">
    <property type="nucleotide sequence ID" value="NZ_WNJO01000007.1"/>
</dbReference>
<protein>
    <submittedName>
        <fullName evidence="8">LPXTG cell wall anchor domain-containing protein</fullName>
    </submittedName>
</protein>
<organism evidence="8 9">
    <name type="scientific">Secundilactobacillus folii</name>
    <dbReference type="NCBI Taxonomy" id="2678357"/>
    <lineage>
        <taxon>Bacteria</taxon>
        <taxon>Bacillati</taxon>
        <taxon>Bacillota</taxon>
        <taxon>Bacilli</taxon>
        <taxon>Lactobacillales</taxon>
        <taxon>Lactobacillaceae</taxon>
        <taxon>Secundilactobacillus</taxon>
    </lineage>
</organism>
<proteinExistence type="predicted"/>
<keyword evidence="6" id="KW-0472">Membrane</keyword>
<feature type="compositionally biased region" description="Polar residues" evidence="5">
    <location>
        <begin position="48"/>
        <end position="70"/>
    </location>
</feature>
<dbReference type="AlphaFoldDB" id="A0A7X3C3J0"/>
<comment type="caution">
    <text evidence="8">The sequence shown here is derived from an EMBL/GenBank/DDBJ whole genome shotgun (WGS) entry which is preliminary data.</text>
</comment>
<evidence type="ECO:0000256" key="3">
    <source>
        <dbReference type="ARBA" id="ARBA00022729"/>
    </source>
</evidence>
<feature type="non-terminal residue" evidence="8">
    <location>
        <position position="1"/>
    </location>
</feature>
<dbReference type="NCBIfam" id="TIGR01167">
    <property type="entry name" value="LPXTG_anchor"/>
    <property type="match status" value="1"/>
</dbReference>
<reference evidence="8 9" key="1">
    <citation type="submission" date="2019-11" db="EMBL/GenBank/DDBJ databases">
        <title>Lactobacillus sp. nov. CRM56-3, isolated from fermented tea leaves.</title>
        <authorList>
            <person name="Phuengjayaem S."/>
            <person name="Tanasupawat S."/>
        </authorList>
    </citation>
    <scope>NUCLEOTIDE SEQUENCE [LARGE SCALE GENOMIC DNA]</scope>
    <source>
        <strain evidence="8 9">CRM56-3</strain>
    </source>
</reference>
<evidence type="ECO:0000256" key="4">
    <source>
        <dbReference type="ARBA" id="ARBA00023088"/>
    </source>
</evidence>